<dbReference type="AlphaFoldDB" id="A0A383VP81"/>
<evidence type="ECO:0000313" key="3">
    <source>
        <dbReference type="Proteomes" id="UP000256970"/>
    </source>
</evidence>
<organism evidence="2 3">
    <name type="scientific">Tetradesmus obliquus</name>
    <name type="common">Green alga</name>
    <name type="synonym">Acutodesmus obliquus</name>
    <dbReference type="NCBI Taxonomy" id="3088"/>
    <lineage>
        <taxon>Eukaryota</taxon>
        <taxon>Viridiplantae</taxon>
        <taxon>Chlorophyta</taxon>
        <taxon>core chlorophytes</taxon>
        <taxon>Chlorophyceae</taxon>
        <taxon>CS clade</taxon>
        <taxon>Sphaeropleales</taxon>
        <taxon>Scenedesmaceae</taxon>
        <taxon>Tetradesmus</taxon>
    </lineage>
</organism>
<evidence type="ECO:0000313" key="2">
    <source>
        <dbReference type="EMBL" id="SZX66544.1"/>
    </source>
</evidence>
<evidence type="ECO:0000256" key="1">
    <source>
        <dbReference type="SAM" id="MobiDB-lite"/>
    </source>
</evidence>
<protein>
    <submittedName>
        <fullName evidence="2">Uncharacterized protein</fullName>
    </submittedName>
</protein>
<name>A0A383VP81_TETOB</name>
<sequence>MLLPRSVPVDGKASITICPDALKQQSETEGSSDHTPSTAAPPAETCISIVIADAAADSSSDIAAAANSDSNSTRKAAASSTGSKFLPTHPTVVYFDINLHMWCSRSSDPAIERMEHWSSSCAALRAQAGC</sequence>
<feature type="region of interest" description="Disordered" evidence="1">
    <location>
        <begin position="22"/>
        <end position="41"/>
    </location>
</feature>
<feature type="compositionally biased region" description="Polar residues" evidence="1">
    <location>
        <begin position="23"/>
        <end position="38"/>
    </location>
</feature>
<proteinExistence type="predicted"/>
<keyword evidence="3" id="KW-1185">Reference proteome</keyword>
<feature type="region of interest" description="Disordered" evidence="1">
    <location>
        <begin position="65"/>
        <end position="88"/>
    </location>
</feature>
<gene>
    <name evidence="2" type="ORF">BQ4739_LOCUS6950</name>
</gene>
<dbReference type="Proteomes" id="UP000256970">
    <property type="component" value="Unassembled WGS sequence"/>
</dbReference>
<reference evidence="2 3" key="1">
    <citation type="submission" date="2016-10" db="EMBL/GenBank/DDBJ databases">
        <authorList>
            <person name="Cai Z."/>
        </authorList>
    </citation>
    <scope>NUCLEOTIDE SEQUENCE [LARGE SCALE GENOMIC DNA]</scope>
</reference>
<accession>A0A383VP81</accession>
<dbReference type="EMBL" id="FNXT01000712">
    <property type="protein sequence ID" value="SZX66544.1"/>
    <property type="molecule type" value="Genomic_DNA"/>
</dbReference>